<gene>
    <name evidence="10" type="ORF">ACFPZN_45340</name>
</gene>
<sequence length="478" mass="49575">MSGDGDAPSLLPGYRELSVIRRSAGAVTYRAVHEESGDAVTVRVQRDGGQIPQDDLDALGRASRDERALTVLGTGMTTTGRRYVTLPHHDGTTYSGGGPMPVRQAVEVAAAAGRALQALHDEGLVHGDVHPGNILRGVDGPLLTGAATLRGLAAHSALGVLDPVDLDRVDAAHAAPEALRRQRLTAAADVYGLGAALWTLLAGRPPYTGDDLWTIRKSALNQPVPPLPRDDVPGWLVSALGTATAPEPGDRFPSAAAFVRTLADGLGELPAPAEPPRPVPPPPGPSRDWDRLPGWSWGEDGIGGDDGHRAAEPAPEATERRRGPLGGPSRPRRRVGPVVAAVVALAVVGAGIGVTGLLSGGRTAEEPPRAAPSVPTSTPTAVRPAKEYLPGRVRIVDGRVSIEVSWEDRSGGRAAHYVVGGPEGRPASTLASAPAGTEKVVVTALNPSVDYCLTVVAVVDVDRVAHAEPVCTRRVKRG</sequence>
<evidence type="ECO:0000313" key="11">
    <source>
        <dbReference type="Proteomes" id="UP001596074"/>
    </source>
</evidence>
<evidence type="ECO:0000256" key="6">
    <source>
        <dbReference type="ARBA" id="ARBA00022840"/>
    </source>
</evidence>
<accession>A0ABW1AED8</accession>
<dbReference type="PANTHER" id="PTHR43289">
    <property type="entry name" value="MITOGEN-ACTIVATED PROTEIN KINASE KINASE KINASE 20-RELATED"/>
    <property type="match status" value="1"/>
</dbReference>
<dbReference type="Gene3D" id="1.10.510.10">
    <property type="entry name" value="Transferase(Phosphotransferase) domain 1"/>
    <property type="match status" value="1"/>
</dbReference>
<keyword evidence="5 10" id="KW-0418">Kinase</keyword>
<feature type="domain" description="Protein kinase" evidence="9">
    <location>
        <begin position="14"/>
        <end position="263"/>
    </location>
</feature>
<dbReference type="SUPFAM" id="SSF56112">
    <property type="entry name" value="Protein kinase-like (PK-like)"/>
    <property type="match status" value="1"/>
</dbReference>
<dbReference type="Pfam" id="PF00069">
    <property type="entry name" value="Pkinase"/>
    <property type="match status" value="1"/>
</dbReference>
<dbReference type="GO" id="GO:0004674">
    <property type="term" value="F:protein serine/threonine kinase activity"/>
    <property type="evidence" value="ECO:0007669"/>
    <property type="project" value="UniProtKB-KW"/>
</dbReference>
<evidence type="ECO:0000256" key="1">
    <source>
        <dbReference type="ARBA" id="ARBA00012513"/>
    </source>
</evidence>
<keyword evidence="6" id="KW-0067">ATP-binding</keyword>
<reference evidence="11" key="1">
    <citation type="journal article" date="2019" name="Int. J. Syst. Evol. Microbiol.">
        <title>The Global Catalogue of Microorganisms (GCM) 10K type strain sequencing project: providing services to taxonomists for standard genome sequencing and annotation.</title>
        <authorList>
            <consortium name="The Broad Institute Genomics Platform"/>
            <consortium name="The Broad Institute Genome Sequencing Center for Infectious Disease"/>
            <person name="Wu L."/>
            <person name="Ma J."/>
        </authorList>
    </citation>
    <scope>NUCLEOTIDE SEQUENCE [LARGE SCALE GENOMIC DNA]</scope>
    <source>
        <strain evidence="11">KCTC 42087</strain>
    </source>
</reference>
<keyword evidence="11" id="KW-1185">Reference proteome</keyword>
<keyword evidence="4" id="KW-0547">Nucleotide-binding</keyword>
<evidence type="ECO:0000256" key="8">
    <source>
        <dbReference type="SAM" id="Phobius"/>
    </source>
</evidence>
<comment type="caution">
    <text evidence="10">The sequence shown here is derived from an EMBL/GenBank/DDBJ whole genome shotgun (WGS) entry which is preliminary data.</text>
</comment>
<dbReference type="PROSITE" id="PS50011">
    <property type="entry name" value="PROTEIN_KINASE_DOM"/>
    <property type="match status" value="1"/>
</dbReference>
<dbReference type="EMBL" id="JBHSON010000099">
    <property type="protein sequence ID" value="MFC5752884.1"/>
    <property type="molecule type" value="Genomic_DNA"/>
</dbReference>
<evidence type="ECO:0000256" key="2">
    <source>
        <dbReference type="ARBA" id="ARBA00022527"/>
    </source>
</evidence>
<dbReference type="PANTHER" id="PTHR43289:SF6">
    <property type="entry name" value="SERINE_THREONINE-PROTEIN KINASE NEKL-3"/>
    <property type="match status" value="1"/>
</dbReference>
<feature type="transmembrane region" description="Helical" evidence="8">
    <location>
        <begin position="338"/>
        <end position="359"/>
    </location>
</feature>
<dbReference type="EC" id="2.7.11.1" evidence="1"/>
<dbReference type="SMART" id="SM00220">
    <property type="entry name" value="S_TKc"/>
    <property type="match status" value="1"/>
</dbReference>
<evidence type="ECO:0000256" key="7">
    <source>
        <dbReference type="SAM" id="MobiDB-lite"/>
    </source>
</evidence>
<dbReference type="Proteomes" id="UP001596074">
    <property type="component" value="Unassembled WGS sequence"/>
</dbReference>
<feature type="region of interest" description="Disordered" evidence="7">
    <location>
        <begin position="267"/>
        <end position="333"/>
    </location>
</feature>
<dbReference type="InterPro" id="IPR011009">
    <property type="entry name" value="Kinase-like_dom_sf"/>
</dbReference>
<proteinExistence type="predicted"/>
<feature type="region of interest" description="Disordered" evidence="7">
    <location>
        <begin position="359"/>
        <end position="382"/>
    </location>
</feature>
<evidence type="ECO:0000313" key="10">
    <source>
        <dbReference type="EMBL" id="MFC5752884.1"/>
    </source>
</evidence>
<keyword evidence="8" id="KW-0812">Transmembrane</keyword>
<keyword evidence="8" id="KW-0472">Membrane</keyword>
<keyword evidence="2 10" id="KW-0723">Serine/threonine-protein kinase</keyword>
<evidence type="ECO:0000259" key="9">
    <source>
        <dbReference type="PROSITE" id="PS50011"/>
    </source>
</evidence>
<keyword evidence="3" id="KW-0808">Transferase</keyword>
<dbReference type="InterPro" id="IPR000719">
    <property type="entry name" value="Prot_kinase_dom"/>
</dbReference>
<protein>
    <recommendedName>
        <fullName evidence="1">non-specific serine/threonine protein kinase</fullName>
        <ecNumber evidence="1">2.7.11.1</ecNumber>
    </recommendedName>
</protein>
<evidence type="ECO:0000256" key="4">
    <source>
        <dbReference type="ARBA" id="ARBA00022741"/>
    </source>
</evidence>
<dbReference type="RefSeq" id="WP_378289334.1">
    <property type="nucleotide sequence ID" value="NZ_JBHSON010000099.1"/>
</dbReference>
<keyword evidence="8" id="KW-1133">Transmembrane helix</keyword>
<name>A0ABW1AED8_9ACTN</name>
<evidence type="ECO:0000256" key="5">
    <source>
        <dbReference type="ARBA" id="ARBA00022777"/>
    </source>
</evidence>
<feature type="compositionally biased region" description="Pro residues" evidence="7">
    <location>
        <begin position="272"/>
        <end position="285"/>
    </location>
</feature>
<organism evidence="10 11">
    <name type="scientific">Actinomadura rugatobispora</name>
    <dbReference type="NCBI Taxonomy" id="1994"/>
    <lineage>
        <taxon>Bacteria</taxon>
        <taxon>Bacillati</taxon>
        <taxon>Actinomycetota</taxon>
        <taxon>Actinomycetes</taxon>
        <taxon>Streptosporangiales</taxon>
        <taxon>Thermomonosporaceae</taxon>
        <taxon>Actinomadura</taxon>
    </lineage>
</organism>
<feature type="compositionally biased region" description="Basic and acidic residues" evidence="7">
    <location>
        <begin position="305"/>
        <end position="322"/>
    </location>
</feature>
<evidence type="ECO:0000256" key="3">
    <source>
        <dbReference type="ARBA" id="ARBA00022679"/>
    </source>
</evidence>